<dbReference type="GO" id="GO:0012505">
    <property type="term" value="C:endomembrane system"/>
    <property type="evidence" value="ECO:0007669"/>
    <property type="project" value="UniProtKB-SubCell"/>
</dbReference>
<dbReference type="KEGG" id="aht:ANTHELSMS3_05023"/>
<dbReference type="GO" id="GO:0008168">
    <property type="term" value="F:methyltransferase activity"/>
    <property type="evidence" value="ECO:0007669"/>
    <property type="project" value="UniProtKB-KW"/>
</dbReference>
<evidence type="ECO:0000313" key="6">
    <source>
        <dbReference type="EMBL" id="ASP23406.1"/>
    </source>
</evidence>
<organism evidence="6 7">
    <name type="scientific">Antarctobacter heliothermus</name>
    <dbReference type="NCBI Taxonomy" id="74033"/>
    <lineage>
        <taxon>Bacteria</taxon>
        <taxon>Pseudomonadati</taxon>
        <taxon>Pseudomonadota</taxon>
        <taxon>Alphaproteobacteria</taxon>
        <taxon>Rhodobacterales</taxon>
        <taxon>Roseobacteraceae</taxon>
        <taxon>Antarctobacter</taxon>
    </lineage>
</organism>
<proteinExistence type="predicted"/>
<feature type="transmembrane region" description="Helical" evidence="5">
    <location>
        <begin position="47"/>
        <end position="67"/>
    </location>
</feature>
<dbReference type="Gene3D" id="1.20.120.1630">
    <property type="match status" value="1"/>
</dbReference>
<dbReference type="RefSeq" id="WP_094037495.1">
    <property type="nucleotide sequence ID" value="NZ_CP022541.1"/>
</dbReference>
<dbReference type="AlphaFoldDB" id="A0A222EB35"/>
<dbReference type="InterPro" id="IPR007318">
    <property type="entry name" value="Phopholipid_MeTrfase"/>
</dbReference>
<keyword evidence="7" id="KW-1185">Reference proteome</keyword>
<dbReference type="Proteomes" id="UP000203589">
    <property type="component" value="Plasmid pSMS3-1"/>
</dbReference>
<keyword evidence="6" id="KW-0489">Methyltransferase</keyword>
<dbReference type="OrthoDB" id="9811969at2"/>
<evidence type="ECO:0000256" key="3">
    <source>
        <dbReference type="ARBA" id="ARBA00022989"/>
    </source>
</evidence>
<sequence>MTIAQGILVVVGLLSGLVLIGALLWSILQPSRRIWPPNREKSVIPNIAWGLTLAVFGAVIGLGILDWKSASMTNALRWAVGPFLIATGNLIVWWGAFSIGLKATSGAKGALITSGLYRFSRHPQYLADMAILIGFGLLFASSWVWPIVIVGVAALALAPLAEEPWLHEQYGSKYRDYCAETRRYL</sequence>
<evidence type="ECO:0000256" key="2">
    <source>
        <dbReference type="ARBA" id="ARBA00022692"/>
    </source>
</evidence>
<geneLocation type="plasmid" evidence="7">
    <name>psms3-1</name>
</geneLocation>
<evidence type="ECO:0000256" key="4">
    <source>
        <dbReference type="ARBA" id="ARBA00023136"/>
    </source>
</evidence>
<feature type="transmembrane region" description="Helical" evidence="5">
    <location>
        <begin position="6"/>
        <end position="27"/>
    </location>
</feature>
<dbReference type="EMBL" id="CP022541">
    <property type="protein sequence ID" value="ASP23406.1"/>
    <property type="molecule type" value="Genomic_DNA"/>
</dbReference>
<dbReference type="Pfam" id="PF04191">
    <property type="entry name" value="PEMT"/>
    <property type="match status" value="1"/>
</dbReference>
<protein>
    <submittedName>
        <fullName evidence="6">Phospholipid methyltransferase</fullName>
    </submittedName>
</protein>
<dbReference type="InterPro" id="IPR052527">
    <property type="entry name" value="Metal_cation-efflux_comp"/>
</dbReference>
<keyword evidence="6" id="KW-0614">Plasmid</keyword>
<keyword evidence="3 5" id="KW-1133">Transmembrane helix</keyword>
<keyword evidence="2 5" id="KW-0812">Transmembrane</keyword>
<comment type="subcellular location">
    <subcellularLocation>
        <location evidence="1">Endomembrane system</location>
        <topology evidence="1">Multi-pass membrane protein</topology>
    </subcellularLocation>
</comment>
<dbReference type="GO" id="GO:0032259">
    <property type="term" value="P:methylation"/>
    <property type="evidence" value="ECO:0007669"/>
    <property type="project" value="UniProtKB-KW"/>
</dbReference>
<evidence type="ECO:0000313" key="7">
    <source>
        <dbReference type="Proteomes" id="UP000203589"/>
    </source>
</evidence>
<name>A0A222EB35_9RHOB</name>
<accession>A0A222EB35</accession>
<dbReference type="PANTHER" id="PTHR43847">
    <property type="entry name" value="BLL3993 PROTEIN"/>
    <property type="match status" value="1"/>
</dbReference>
<feature type="transmembrane region" description="Helical" evidence="5">
    <location>
        <begin position="125"/>
        <end position="158"/>
    </location>
</feature>
<gene>
    <name evidence="6" type="ORF">ANTHELSMS3_05023</name>
</gene>
<reference evidence="6 7" key="1">
    <citation type="submission" date="2017-07" db="EMBL/GenBank/DDBJ databases">
        <title>Genome Sequence of Antarctobacter heliothermus Strain SMS3 Isolated from a culture of the Diatom Skeletonema marinoi.</title>
        <authorList>
            <person name="Topel M."/>
            <person name="Pinder M.I.M."/>
            <person name="Johansson O.N."/>
            <person name="Kourtchenko O."/>
            <person name="Godhe A."/>
            <person name="Clarke A.K."/>
        </authorList>
    </citation>
    <scope>NUCLEOTIDE SEQUENCE [LARGE SCALE GENOMIC DNA]</scope>
    <source>
        <strain evidence="6 7">SMS3</strain>
        <plasmid evidence="7">Plasmid psms3-1</plasmid>
    </source>
</reference>
<feature type="transmembrane region" description="Helical" evidence="5">
    <location>
        <begin position="79"/>
        <end position="104"/>
    </location>
</feature>
<keyword evidence="6" id="KW-0808">Transferase</keyword>
<evidence type="ECO:0000256" key="5">
    <source>
        <dbReference type="SAM" id="Phobius"/>
    </source>
</evidence>
<dbReference type="PANTHER" id="PTHR43847:SF1">
    <property type="entry name" value="BLL3993 PROTEIN"/>
    <property type="match status" value="1"/>
</dbReference>
<keyword evidence="4 5" id="KW-0472">Membrane</keyword>
<evidence type="ECO:0000256" key="1">
    <source>
        <dbReference type="ARBA" id="ARBA00004127"/>
    </source>
</evidence>